<gene>
    <name evidence="1" type="ORF">QE417_002188</name>
</gene>
<proteinExistence type="predicted"/>
<organism evidence="1 2">
    <name type="scientific">Mucilaginibacter terrae</name>
    <dbReference type="NCBI Taxonomy" id="1955052"/>
    <lineage>
        <taxon>Bacteria</taxon>
        <taxon>Pseudomonadati</taxon>
        <taxon>Bacteroidota</taxon>
        <taxon>Sphingobacteriia</taxon>
        <taxon>Sphingobacteriales</taxon>
        <taxon>Sphingobacteriaceae</taxon>
        <taxon>Mucilaginibacter</taxon>
    </lineage>
</organism>
<sequence>MKISVSDSRQIDLYLLKQLAPQDKLLMDARFVLNPALHQTLQWQYQVHVLVQMRGRKQLKEQIKAVEEKFFIAPEYISFRERIWRLFR</sequence>
<reference evidence="2" key="1">
    <citation type="submission" date="2023-07" db="EMBL/GenBank/DDBJ databases">
        <title>Functional and genomic diversity of the sorghum phyllosphere microbiome.</title>
        <authorList>
            <person name="Shade A."/>
        </authorList>
    </citation>
    <scope>NUCLEOTIDE SEQUENCE [LARGE SCALE GENOMIC DNA]</scope>
    <source>
        <strain evidence="2">SORGH_AS_0422</strain>
    </source>
</reference>
<dbReference type="Proteomes" id="UP001258315">
    <property type="component" value="Unassembled WGS sequence"/>
</dbReference>
<name>A0ABU3GUI0_9SPHI</name>
<protein>
    <submittedName>
        <fullName evidence="1">Uncharacterized protein</fullName>
    </submittedName>
</protein>
<evidence type="ECO:0000313" key="2">
    <source>
        <dbReference type="Proteomes" id="UP001258315"/>
    </source>
</evidence>
<dbReference type="RefSeq" id="WP_311949890.1">
    <property type="nucleotide sequence ID" value="NZ_JAVLVU010000001.1"/>
</dbReference>
<dbReference type="EMBL" id="JAVLVU010000001">
    <property type="protein sequence ID" value="MDT3403116.1"/>
    <property type="molecule type" value="Genomic_DNA"/>
</dbReference>
<keyword evidence="2" id="KW-1185">Reference proteome</keyword>
<accession>A0ABU3GUI0</accession>
<evidence type="ECO:0000313" key="1">
    <source>
        <dbReference type="EMBL" id="MDT3403116.1"/>
    </source>
</evidence>
<comment type="caution">
    <text evidence="1">The sequence shown here is derived from an EMBL/GenBank/DDBJ whole genome shotgun (WGS) entry which is preliminary data.</text>
</comment>